<dbReference type="InterPro" id="IPR044861">
    <property type="entry name" value="IPNS-like_FE2OG_OXY"/>
</dbReference>
<comment type="caution">
    <text evidence="2">The sequence shown here is derived from an EMBL/GenBank/DDBJ whole genome shotgun (WGS) entry which is preliminary data.</text>
</comment>
<reference evidence="2 3" key="1">
    <citation type="submission" date="2024-11" db="EMBL/GenBank/DDBJ databases">
        <title>Chromosome-level genome assembly of Eucalyptus globulus Labill. provides insights into its genome evolution.</title>
        <authorList>
            <person name="Li X."/>
        </authorList>
    </citation>
    <scope>NUCLEOTIDE SEQUENCE [LARGE SCALE GENOMIC DNA]</scope>
    <source>
        <strain evidence="2">CL2024</strain>
        <tissue evidence="2">Fresh tender leaves</tissue>
    </source>
</reference>
<proteinExistence type="predicted"/>
<feature type="domain" description="Isopenicillin N synthase-like Fe(2+) 2OG dioxygenase" evidence="1">
    <location>
        <begin position="11"/>
        <end position="52"/>
    </location>
</feature>
<dbReference type="AlphaFoldDB" id="A0ABD3L661"/>
<name>A0ABD3L661_EUCGL</name>
<accession>A0ABD3L661</accession>
<evidence type="ECO:0000259" key="1">
    <source>
        <dbReference type="Pfam" id="PF03171"/>
    </source>
</evidence>
<dbReference type="EMBL" id="JBJKBG010000003">
    <property type="protein sequence ID" value="KAL3747303.1"/>
    <property type="molecule type" value="Genomic_DNA"/>
</dbReference>
<dbReference type="InterPro" id="IPR027443">
    <property type="entry name" value="IPNS-like_sf"/>
</dbReference>
<dbReference type="SUPFAM" id="SSF51197">
    <property type="entry name" value="Clavaminate synthase-like"/>
    <property type="match status" value="1"/>
</dbReference>
<sequence>MGADLAVRKCHVRINSGDQLKVLSNGWYKSISHRVMVEKDGSRLSVPLFYSPDAVILPAPKVLCPEKYTFGDYLKLYGATKFQGKEPRLESTRKLTSNGCSGVA</sequence>
<protein>
    <recommendedName>
        <fullName evidence="1">Isopenicillin N synthase-like Fe(2+) 2OG dioxygenase domain-containing protein</fullName>
    </recommendedName>
</protein>
<dbReference type="PANTHER" id="PTHR47990">
    <property type="entry name" value="2-OXOGLUTARATE (2OG) AND FE(II)-DEPENDENT OXYGENASE SUPERFAMILY PROTEIN-RELATED"/>
    <property type="match status" value="1"/>
</dbReference>
<evidence type="ECO:0000313" key="3">
    <source>
        <dbReference type="Proteomes" id="UP001634007"/>
    </source>
</evidence>
<keyword evidence="3" id="KW-1185">Reference proteome</keyword>
<dbReference type="InterPro" id="IPR050231">
    <property type="entry name" value="Iron_ascorbate_oxido_reductase"/>
</dbReference>
<dbReference type="Proteomes" id="UP001634007">
    <property type="component" value="Unassembled WGS sequence"/>
</dbReference>
<gene>
    <name evidence="2" type="ORF">ACJRO7_016135</name>
</gene>
<dbReference type="Gene3D" id="2.60.120.330">
    <property type="entry name" value="B-lactam Antibiotic, Isopenicillin N Synthase, Chain"/>
    <property type="match status" value="1"/>
</dbReference>
<organism evidence="2 3">
    <name type="scientific">Eucalyptus globulus</name>
    <name type="common">Tasmanian blue gum</name>
    <dbReference type="NCBI Taxonomy" id="34317"/>
    <lineage>
        <taxon>Eukaryota</taxon>
        <taxon>Viridiplantae</taxon>
        <taxon>Streptophyta</taxon>
        <taxon>Embryophyta</taxon>
        <taxon>Tracheophyta</taxon>
        <taxon>Spermatophyta</taxon>
        <taxon>Magnoliopsida</taxon>
        <taxon>eudicotyledons</taxon>
        <taxon>Gunneridae</taxon>
        <taxon>Pentapetalae</taxon>
        <taxon>rosids</taxon>
        <taxon>malvids</taxon>
        <taxon>Myrtales</taxon>
        <taxon>Myrtaceae</taxon>
        <taxon>Myrtoideae</taxon>
        <taxon>Eucalypteae</taxon>
        <taxon>Eucalyptus</taxon>
    </lineage>
</organism>
<dbReference type="Pfam" id="PF03171">
    <property type="entry name" value="2OG-FeII_Oxy"/>
    <property type="match status" value="1"/>
</dbReference>
<evidence type="ECO:0000313" key="2">
    <source>
        <dbReference type="EMBL" id="KAL3747303.1"/>
    </source>
</evidence>